<accession>A0A7C8J095</accession>
<organism evidence="2 3">
    <name type="scientific">Xylaria multiplex</name>
    <dbReference type="NCBI Taxonomy" id="323545"/>
    <lineage>
        <taxon>Eukaryota</taxon>
        <taxon>Fungi</taxon>
        <taxon>Dikarya</taxon>
        <taxon>Ascomycota</taxon>
        <taxon>Pezizomycotina</taxon>
        <taxon>Sordariomycetes</taxon>
        <taxon>Xylariomycetidae</taxon>
        <taxon>Xylariales</taxon>
        <taxon>Xylariaceae</taxon>
        <taxon>Xylaria</taxon>
    </lineage>
</organism>
<gene>
    <name evidence="2" type="ORF">GQX73_g2773</name>
</gene>
<comment type="caution">
    <text evidence="2">The sequence shown here is derived from an EMBL/GenBank/DDBJ whole genome shotgun (WGS) entry which is preliminary data.</text>
</comment>
<dbReference type="InParanoid" id="A0A7C8J095"/>
<feature type="region of interest" description="Disordered" evidence="1">
    <location>
        <begin position="118"/>
        <end position="157"/>
    </location>
</feature>
<dbReference type="EMBL" id="WUBL01000019">
    <property type="protein sequence ID" value="KAF2970722.1"/>
    <property type="molecule type" value="Genomic_DNA"/>
</dbReference>
<dbReference type="AlphaFoldDB" id="A0A7C8J095"/>
<keyword evidence="3" id="KW-1185">Reference proteome</keyword>
<name>A0A7C8J095_9PEZI</name>
<feature type="compositionally biased region" description="Basic and acidic residues" evidence="1">
    <location>
        <begin position="138"/>
        <end position="157"/>
    </location>
</feature>
<feature type="compositionally biased region" description="Basic and acidic residues" evidence="1">
    <location>
        <begin position="118"/>
        <end position="128"/>
    </location>
</feature>
<dbReference type="OrthoDB" id="4771937at2759"/>
<proteinExistence type="predicted"/>
<evidence type="ECO:0000313" key="3">
    <source>
        <dbReference type="Proteomes" id="UP000481858"/>
    </source>
</evidence>
<reference evidence="2 3" key="1">
    <citation type="submission" date="2019-12" db="EMBL/GenBank/DDBJ databases">
        <title>Draft genome sequence of the ascomycete Xylaria multiplex DSM 110363.</title>
        <authorList>
            <person name="Buettner E."/>
            <person name="Kellner H."/>
        </authorList>
    </citation>
    <scope>NUCLEOTIDE SEQUENCE [LARGE SCALE GENOMIC DNA]</scope>
    <source>
        <strain evidence="2 3">DSM 110363</strain>
    </source>
</reference>
<dbReference type="Proteomes" id="UP000481858">
    <property type="component" value="Unassembled WGS sequence"/>
</dbReference>
<protein>
    <submittedName>
        <fullName evidence="2">Uncharacterized protein</fullName>
    </submittedName>
</protein>
<evidence type="ECO:0000256" key="1">
    <source>
        <dbReference type="SAM" id="MobiDB-lite"/>
    </source>
</evidence>
<sequence length="157" mass="17962">MAKDTTEEPQPGHGRRKSTGTINLLVETRRQASDEYMRAQRAEKAYRTRKNATIARTTLRETKTHFREGFEHLGQGFKGLFAVARAAPYLVGERREIWRRKADAKKRLRAEEMRTKLEKKLARDYAGDERDEEAEGPEGEKSEAGSLKKEGKKGGKK</sequence>
<feature type="region of interest" description="Disordered" evidence="1">
    <location>
        <begin position="1"/>
        <end position="22"/>
    </location>
</feature>
<evidence type="ECO:0000313" key="2">
    <source>
        <dbReference type="EMBL" id="KAF2970722.1"/>
    </source>
</evidence>